<organism evidence="10 11">
    <name type="scientific">Canna indica</name>
    <name type="common">Indian-shot</name>
    <dbReference type="NCBI Taxonomy" id="4628"/>
    <lineage>
        <taxon>Eukaryota</taxon>
        <taxon>Viridiplantae</taxon>
        <taxon>Streptophyta</taxon>
        <taxon>Embryophyta</taxon>
        <taxon>Tracheophyta</taxon>
        <taxon>Spermatophyta</taxon>
        <taxon>Magnoliopsida</taxon>
        <taxon>Liliopsida</taxon>
        <taxon>Zingiberales</taxon>
        <taxon>Cannaceae</taxon>
        <taxon>Canna</taxon>
    </lineage>
</organism>
<dbReference type="InterPro" id="IPR016177">
    <property type="entry name" value="DNA-bd_dom_sf"/>
</dbReference>
<dbReference type="CDD" id="cd00018">
    <property type="entry name" value="AP2"/>
    <property type="match status" value="1"/>
</dbReference>
<feature type="domain" description="AP2/ERF" evidence="9">
    <location>
        <begin position="31"/>
        <end position="101"/>
    </location>
</feature>
<name>A0AAQ3KZ62_9LILI</name>
<evidence type="ECO:0000313" key="10">
    <source>
        <dbReference type="EMBL" id="WOL17394.1"/>
    </source>
</evidence>
<evidence type="ECO:0000313" key="11">
    <source>
        <dbReference type="Proteomes" id="UP001327560"/>
    </source>
</evidence>
<evidence type="ECO:0000256" key="6">
    <source>
        <dbReference type="ARBA" id="ARBA00023163"/>
    </source>
</evidence>
<evidence type="ECO:0000256" key="5">
    <source>
        <dbReference type="ARBA" id="ARBA00023159"/>
    </source>
</evidence>
<keyword evidence="5" id="KW-0010">Activator</keyword>
<evidence type="ECO:0000256" key="3">
    <source>
        <dbReference type="ARBA" id="ARBA00023015"/>
    </source>
</evidence>
<dbReference type="Proteomes" id="UP001327560">
    <property type="component" value="Chromosome 8"/>
</dbReference>
<comment type="similarity">
    <text evidence="8">Belongs to the AP2/ERF transcription factor family. ERF subfamily.</text>
</comment>
<keyword evidence="11" id="KW-1185">Reference proteome</keyword>
<evidence type="ECO:0000256" key="8">
    <source>
        <dbReference type="ARBA" id="ARBA00024343"/>
    </source>
</evidence>
<comment type="subcellular location">
    <subcellularLocation>
        <location evidence="1">Nucleus</location>
    </subcellularLocation>
</comment>
<dbReference type="SUPFAM" id="SSF54171">
    <property type="entry name" value="DNA-binding domain"/>
    <property type="match status" value="1"/>
</dbReference>
<dbReference type="GO" id="GO:0005634">
    <property type="term" value="C:nucleus"/>
    <property type="evidence" value="ECO:0007669"/>
    <property type="project" value="UniProtKB-SubCell"/>
</dbReference>
<dbReference type="PROSITE" id="PS51032">
    <property type="entry name" value="AP2_ERF"/>
    <property type="match status" value="1"/>
</dbReference>
<keyword evidence="3" id="KW-0805">Transcription regulation</keyword>
<keyword evidence="7" id="KW-0539">Nucleus</keyword>
<dbReference type="PANTHER" id="PTHR31657:SF73">
    <property type="entry name" value="OS02G0752800 PROTEIN"/>
    <property type="match status" value="1"/>
</dbReference>
<dbReference type="PANTHER" id="PTHR31657">
    <property type="entry name" value="ETHYLENE-RESPONSIVE TRANSCRIPTION FACTOR ERF061"/>
    <property type="match status" value="1"/>
</dbReference>
<accession>A0AAQ3KZ62</accession>
<evidence type="ECO:0000256" key="2">
    <source>
        <dbReference type="ARBA" id="ARBA00022745"/>
    </source>
</evidence>
<dbReference type="InterPro" id="IPR001471">
    <property type="entry name" value="AP2/ERF_dom"/>
</dbReference>
<keyword evidence="6" id="KW-0804">Transcription</keyword>
<dbReference type="GO" id="GO:0000976">
    <property type="term" value="F:transcription cis-regulatory region binding"/>
    <property type="evidence" value="ECO:0007669"/>
    <property type="project" value="UniProtKB-ARBA"/>
</dbReference>
<sequence>MPIAAHGGLLQPSPQLEERKLPCCPSPLHEAHRAAALTLEVGEDFLRRQEATLGKWVAEICLPCNRTRLSLGTFLNAEEAALTYNKAAFKVHSDDARLNFPKLHHGGAHMALPLHPFVGAKLQSSARP</sequence>
<dbReference type="GO" id="GO:0003700">
    <property type="term" value="F:DNA-binding transcription factor activity"/>
    <property type="evidence" value="ECO:0007669"/>
    <property type="project" value="InterPro"/>
</dbReference>
<dbReference type="InterPro" id="IPR051758">
    <property type="entry name" value="ERF/AP2-like"/>
</dbReference>
<proteinExistence type="inferred from homology"/>
<evidence type="ECO:0000256" key="7">
    <source>
        <dbReference type="ARBA" id="ARBA00023242"/>
    </source>
</evidence>
<keyword evidence="2" id="KW-0936">Ethylene signaling pathway</keyword>
<dbReference type="GO" id="GO:0009873">
    <property type="term" value="P:ethylene-activated signaling pathway"/>
    <property type="evidence" value="ECO:0007669"/>
    <property type="project" value="UniProtKB-KW"/>
</dbReference>
<evidence type="ECO:0000259" key="9">
    <source>
        <dbReference type="PROSITE" id="PS51032"/>
    </source>
</evidence>
<keyword evidence="4" id="KW-0238">DNA-binding</keyword>
<evidence type="ECO:0000256" key="1">
    <source>
        <dbReference type="ARBA" id="ARBA00004123"/>
    </source>
</evidence>
<dbReference type="EMBL" id="CP136897">
    <property type="protein sequence ID" value="WOL17394.1"/>
    <property type="molecule type" value="Genomic_DNA"/>
</dbReference>
<dbReference type="InterPro" id="IPR036955">
    <property type="entry name" value="AP2/ERF_dom_sf"/>
</dbReference>
<protein>
    <recommendedName>
        <fullName evidence="9">AP2/ERF domain-containing protein</fullName>
    </recommendedName>
</protein>
<dbReference type="AlphaFoldDB" id="A0AAQ3KZ62"/>
<dbReference type="Gene3D" id="3.30.730.10">
    <property type="entry name" value="AP2/ERF domain"/>
    <property type="match status" value="1"/>
</dbReference>
<gene>
    <name evidence="10" type="ORF">Cni_G26186</name>
</gene>
<evidence type="ECO:0000256" key="4">
    <source>
        <dbReference type="ARBA" id="ARBA00023125"/>
    </source>
</evidence>
<dbReference type="SMART" id="SM00380">
    <property type="entry name" value="AP2"/>
    <property type="match status" value="1"/>
</dbReference>
<reference evidence="10 11" key="1">
    <citation type="submission" date="2023-10" db="EMBL/GenBank/DDBJ databases">
        <title>Chromosome-scale genome assembly provides insights into flower coloration mechanisms of Canna indica.</title>
        <authorList>
            <person name="Li C."/>
        </authorList>
    </citation>
    <scope>NUCLEOTIDE SEQUENCE [LARGE SCALE GENOMIC DNA]</scope>
    <source>
        <tissue evidence="10">Flower</tissue>
    </source>
</reference>